<accession>A0A8X6N4J6</accession>
<dbReference type="Proteomes" id="UP000887013">
    <property type="component" value="Unassembled WGS sequence"/>
</dbReference>
<protein>
    <submittedName>
        <fullName evidence="1">Uncharacterized protein</fullName>
    </submittedName>
</protein>
<evidence type="ECO:0000313" key="2">
    <source>
        <dbReference type="Proteomes" id="UP000887013"/>
    </source>
</evidence>
<dbReference type="EMBL" id="BMAW01054068">
    <property type="protein sequence ID" value="GFS94323.1"/>
    <property type="molecule type" value="Genomic_DNA"/>
</dbReference>
<evidence type="ECO:0000313" key="1">
    <source>
        <dbReference type="EMBL" id="GFS94323.1"/>
    </source>
</evidence>
<sequence length="151" mass="17642">MKGPRHNCLRQRPVPPFCSRKNKVLATAWKRQLACQQKNGMAKRRTKASKWYKGVVFSVAWAARRKLCGRSKTIIHGWPMKESLSFLLCSNSESEFNDSRFHIKYRDLNDSRPTNNLSRVDDAYIGSRGPCMDKGTYVFEVHKFQRQQLFK</sequence>
<proteinExistence type="predicted"/>
<gene>
    <name evidence="1" type="ORF">NPIL_439251</name>
</gene>
<dbReference type="AlphaFoldDB" id="A0A8X6N4J6"/>
<reference evidence="1" key="1">
    <citation type="submission" date="2020-08" db="EMBL/GenBank/DDBJ databases">
        <title>Multicomponent nature underlies the extraordinary mechanical properties of spider dragline silk.</title>
        <authorList>
            <person name="Kono N."/>
            <person name="Nakamura H."/>
            <person name="Mori M."/>
            <person name="Yoshida Y."/>
            <person name="Ohtoshi R."/>
            <person name="Malay A.D."/>
            <person name="Moran D.A.P."/>
            <person name="Tomita M."/>
            <person name="Numata K."/>
            <person name="Arakawa K."/>
        </authorList>
    </citation>
    <scope>NUCLEOTIDE SEQUENCE</scope>
</reference>
<name>A0A8X6N4J6_NEPPI</name>
<comment type="caution">
    <text evidence="1">The sequence shown here is derived from an EMBL/GenBank/DDBJ whole genome shotgun (WGS) entry which is preliminary data.</text>
</comment>
<organism evidence="1 2">
    <name type="scientific">Nephila pilipes</name>
    <name type="common">Giant wood spider</name>
    <name type="synonym">Nephila maculata</name>
    <dbReference type="NCBI Taxonomy" id="299642"/>
    <lineage>
        <taxon>Eukaryota</taxon>
        <taxon>Metazoa</taxon>
        <taxon>Ecdysozoa</taxon>
        <taxon>Arthropoda</taxon>
        <taxon>Chelicerata</taxon>
        <taxon>Arachnida</taxon>
        <taxon>Araneae</taxon>
        <taxon>Araneomorphae</taxon>
        <taxon>Entelegynae</taxon>
        <taxon>Araneoidea</taxon>
        <taxon>Nephilidae</taxon>
        <taxon>Nephila</taxon>
    </lineage>
</organism>
<keyword evidence="2" id="KW-1185">Reference proteome</keyword>